<reference evidence="7" key="1">
    <citation type="journal article" date="2019" name="Int. J. Syst. Evol. Microbiol.">
        <title>The Global Catalogue of Microorganisms (GCM) 10K type strain sequencing project: providing services to taxonomists for standard genome sequencing and annotation.</title>
        <authorList>
            <consortium name="The Broad Institute Genomics Platform"/>
            <consortium name="The Broad Institute Genome Sequencing Center for Infectious Disease"/>
            <person name="Wu L."/>
            <person name="Ma J."/>
        </authorList>
    </citation>
    <scope>NUCLEOTIDE SEQUENCE [LARGE SCALE GENOMIC DNA]</scope>
    <source>
        <strain evidence="7">NBRC 111368</strain>
    </source>
</reference>
<organism evidence="6 7">
    <name type="scientific">Sulfitobacter profundi</name>
    <dbReference type="NCBI Taxonomy" id="2679961"/>
    <lineage>
        <taxon>Bacteria</taxon>
        <taxon>Pseudomonadati</taxon>
        <taxon>Pseudomonadota</taxon>
        <taxon>Alphaproteobacteria</taxon>
        <taxon>Rhodobacterales</taxon>
        <taxon>Roseobacteraceae</taxon>
        <taxon>Sulfitobacter</taxon>
    </lineage>
</organism>
<comment type="subcellular location">
    <subcellularLocation>
        <location evidence="1">Periplasm</location>
    </subcellularLocation>
</comment>
<name>A0ABW1YX25_9RHOB</name>
<dbReference type="EMBL" id="JBHSWA010000001">
    <property type="protein sequence ID" value="MFC6641629.1"/>
    <property type="molecule type" value="Genomic_DNA"/>
</dbReference>
<dbReference type="PROSITE" id="PS51318">
    <property type="entry name" value="TAT"/>
    <property type="match status" value="1"/>
</dbReference>
<gene>
    <name evidence="6" type="ORF">ACFQAU_07735</name>
</gene>
<sequence>MTRGRNSLLDRRALFTTGAAAALLAATGAGAGEPPRRGGRLRLALSGATREDTWVHGDGLFMQVARQGLIFDTLTEVTGNGILKGELATGWQTSDGARQWQFDLRPDVRFHDGSPLTARDVVASLQSVLTEAEVAVQDDLKVQVTLAAANPDLPLLLAQSRYVIRPAHAPEAGIGTGLYSLRRFSAGRQVLAERVESHYKDGTAGWFDTVELVSIPAREVRAQALSERLVDAADLPARPRYRERGDVTLQADSAGGVSALSDDLRQPPNPGRQAPMDNLRAPERWWFG</sequence>
<dbReference type="SUPFAM" id="SSF53850">
    <property type="entry name" value="Periplasmic binding protein-like II"/>
    <property type="match status" value="1"/>
</dbReference>
<dbReference type="Proteomes" id="UP001596403">
    <property type="component" value="Unassembled WGS sequence"/>
</dbReference>
<dbReference type="PANTHER" id="PTHR30290">
    <property type="entry name" value="PERIPLASMIC BINDING COMPONENT OF ABC TRANSPORTER"/>
    <property type="match status" value="1"/>
</dbReference>
<evidence type="ECO:0000313" key="6">
    <source>
        <dbReference type="EMBL" id="MFC6641629.1"/>
    </source>
</evidence>
<keyword evidence="7" id="KW-1185">Reference proteome</keyword>
<feature type="region of interest" description="Disordered" evidence="3">
    <location>
        <begin position="252"/>
        <end position="280"/>
    </location>
</feature>
<feature type="domain" description="Solute-binding protein family 5" evidence="5">
    <location>
        <begin position="84"/>
        <end position="267"/>
    </location>
</feature>
<evidence type="ECO:0000256" key="4">
    <source>
        <dbReference type="SAM" id="SignalP"/>
    </source>
</evidence>
<dbReference type="Pfam" id="PF00496">
    <property type="entry name" value="SBP_bac_5"/>
    <property type="match status" value="1"/>
</dbReference>
<dbReference type="InterPro" id="IPR039424">
    <property type="entry name" value="SBP_5"/>
</dbReference>
<evidence type="ECO:0000256" key="3">
    <source>
        <dbReference type="SAM" id="MobiDB-lite"/>
    </source>
</evidence>
<protein>
    <submittedName>
        <fullName evidence="6">ABC transporter substrate-binding protein</fullName>
    </submittedName>
</protein>
<proteinExistence type="inferred from homology"/>
<evidence type="ECO:0000256" key="2">
    <source>
        <dbReference type="ARBA" id="ARBA00005695"/>
    </source>
</evidence>
<feature type="signal peptide" evidence="4">
    <location>
        <begin position="1"/>
        <end position="31"/>
    </location>
</feature>
<dbReference type="InterPro" id="IPR006311">
    <property type="entry name" value="TAT_signal"/>
</dbReference>
<evidence type="ECO:0000313" key="7">
    <source>
        <dbReference type="Proteomes" id="UP001596403"/>
    </source>
</evidence>
<dbReference type="Gene3D" id="3.40.190.10">
    <property type="entry name" value="Periplasmic binding protein-like II"/>
    <property type="match status" value="1"/>
</dbReference>
<comment type="caution">
    <text evidence="6">The sequence shown here is derived from an EMBL/GenBank/DDBJ whole genome shotgun (WGS) entry which is preliminary data.</text>
</comment>
<dbReference type="RefSeq" id="WP_132443941.1">
    <property type="nucleotide sequence ID" value="NZ_JBHSWA010000001.1"/>
</dbReference>
<feature type="chain" id="PRO_5046400117" evidence="4">
    <location>
        <begin position="32"/>
        <end position="288"/>
    </location>
</feature>
<keyword evidence="4" id="KW-0732">Signal</keyword>
<comment type="similarity">
    <text evidence="2">Belongs to the bacterial solute-binding protein 5 family.</text>
</comment>
<evidence type="ECO:0000256" key="1">
    <source>
        <dbReference type="ARBA" id="ARBA00004418"/>
    </source>
</evidence>
<dbReference type="InterPro" id="IPR000914">
    <property type="entry name" value="SBP_5_dom"/>
</dbReference>
<accession>A0ABW1YX25</accession>
<evidence type="ECO:0000259" key="5">
    <source>
        <dbReference type="Pfam" id="PF00496"/>
    </source>
</evidence>